<reference evidence="3" key="1">
    <citation type="submission" date="2016-06" db="EMBL/GenBank/DDBJ databases">
        <authorList>
            <person name="Varghese N."/>
            <person name="Submissions Spin"/>
        </authorList>
    </citation>
    <scope>NUCLEOTIDE SEQUENCE [LARGE SCALE GENOMIC DNA]</scope>
    <source>
        <strain evidence="3">DSM 44830</strain>
    </source>
</reference>
<evidence type="ECO:0000313" key="3">
    <source>
        <dbReference type="Proteomes" id="UP000199504"/>
    </source>
</evidence>
<proteinExistence type="predicted"/>
<keyword evidence="3" id="KW-1185">Reference proteome</keyword>
<protein>
    <submittedName>
        <fullName evidence="2">Uncharacterized protein</fullName>
    </submittedName>
</protein>
<dbReference type="AlphaFoldDB" id="A0A1C4U9P0"/>
<dbReference type="EMBL" id="FMCX01000001">
    <property type="protein sequence ID" value="SCE68425.1"/>
    <property type="molecule type" value="Genomic_DNA"/>
</dbReference>
<organism evidence="2 3">
    <name type="scientific">Micromonospora mirobrigensis</name>
    <dbReference type="NCBI Taxonomy" id="262898"/>
    <lineage>
        <taxon>Bacteria</taxon>
        <taxon>Bacillati</taxon>
        <taxon>Actinomycetota</taxon>
        <taxon>Actinomycetes</taxon>
        <taxon>Micromonosporales</taxon>
        <taxon>Micromonosporaceae</taxon>
        <taxon>Micromonospora</taxon>
    </lineage>
</organism>
<accession>A0A1C4U9P0</accession>
<dbReference type="Proteomes" id="UP000199504">
    <property type="component" value="Unassembled WGS sequence"/>
</dbReference>
<sequence>MSVSPARSTGPTAAGRGRAEGNAFCAVELMSQTIRRGHDRVMSQTIQLDRESTP</sequence>
<dbReference type="STRING" id="262898.GA0070564_101324"/>
<feature type="compositionally biased region" description="Polar residues" evidence="1">
    <location>
        <begin position="1"/>
        <end position="11"/>
    </location>
</feature>
<name>A0A1C4U9P0_9ACTN</name>
<evidence type="ECO:0000256" key="1">
    <source>
        <dbReference type="SAM" id="MobiDB-lite"/>
    </source>
</evidence>
<gene>
    <name evidence="2" type="ORF">GA0070564_101324</name>
</gene>
<evidence type="ECO:0000313" key="2">
    <source>
        <dbReference type="EMBL" id="SCE68425.1"/>
    </source>
</evidence>
<feature type="region of interest" description="Disordered" evidence="1">
    <location>
        <begin position="1"/>
        <end position="21"/>
    </location>
</feature>